<dbReference type="EMBL" id="CP071872">
    <property type="protein sequence ID" value="UNM12195.1"/>
    <property type="molecule type" value="Genomic_DNA"/>
</dbReference>
<dbReference type="RefSeq" id="WP_242330796.1">
    <property type="nucleotide sequence ID" value="NZ_CP071872.1"/>
</dbReference>
<evidence type="ECO:0000313" key="3">
    <source>
        <dbReference type="Proteomes" id="UP000828924"/>
    </source>
</evidence>
<organism evidence="2 3">
    <name type="scientific">Streptomyces formicae</name>
    <dbReference type="NCBI Taxonomy" id="1616117"/>
    <lineage>
        <taxon>Bacteria</taxon>
        <taxon>Bacillati</taxon>
        <taxon>Actinomycetota</taxon>
        <taxon>Actinomycetes</taxon>
        <taxon>Kitasatosporales</taxon>
        <taxon>Streptomycetaceae</taxon>
        <taxon>Streptomyces</taxon>
    </lineage>
</organism>
<proteinExistence type="predicted"/>
<accession>A0ABY3WKH9</accession>
<dbReference type="Proteomes" id="UP000828924">
    <property type="component" value="Chromosome"/>
</dbReference>
<reference evidence="2 3" key="1">
    <citation type="submission" date="2021-03" db="EMBL/GenBank/DDBJ databases">
        <title>Complete genome of Streptomyces formicae strain 1H-GS9 (DSM 100524).</title>
        <authorList>
            <person name="Atanasov K.E."/>
            <person name="Altabella T."/>
            <person name="Ferrer A."/>
        </authorList>
    </citation>
    <scope>NUCLEOTIDE SEQUENCE [LARGE SCALE GENOMIC DNA]</scope>
    <source>
        <strain evidence="2 3">1H-GS9</strain>
    </source>
</reference>
<evidence type="ECO:0000313" key="2">
    <source>
        <dbReference type="EMBL" id="UNM12195.1"/>
    </source>
</evidence>
<name>A0ABY3WKH9_9ACTN</name>
<sequence length="99" mass="10799">MTITPGDRPKKRGTGNHGRAAYVCRKYGCFRIGKAEVDRVLIGDLEPTDPETGEPQPPELGVILAYLSAPHRHARLLRSATDTSEKQGRCKGRTSQAQG</sequence>
<feature type="region of interest" description="Disordered" evidence="1">
    <location>
        <begin position="78"/>
        <end position="99"/>
    </location>
</feature>
<keyword evidence="3" id="KW-1185">Reference proteome</keyword>
<gene>
    <name evidence="2" type="ORF">J4032_12195</name>
</gene>
<evidence type="ECO:0000256" key="1">
    <source>
        <dbReference type="SAM" id="MobiDB-lite"/>
    </source>
</evidence>
<protein>
    <submittedName>
        <fullName evidence="2">Uncharacterized protein</fullName>
    </submittedName>
</protein>